<protein>
    <submittedName>
        <fullName evidence="2">Catechol 2,3-dioxygenase</fullName>
    </submittedName>
</protein>
<dbReference type="SUPFAM" id="SSF54593">
    <property type="entry name" value="Glyoxalase/Bleomycin resistance protein/Dihydroxybiphenyl dioxygenase"/>
    <property type="match status" value="2"/>
</dbReference>
<reference evidence="2 3" key="1">
    <citation type="submission" date="2018-06" db="EMBL/GenBank/DDBJ databases">
        <title>Genomic Encyclopedia of Type Strains, Phase IV (KMG-IV): sequencing the most valuable type-strain genomes for metagenomic binning, comparative biology and taxonomic classification.</title>
        <authorList>
            <person name="Goeker M."/>
        </authorList>
    </citation>
    <scope>NUCLEOTIDE SEQUENCE [LARGE SCALE GENOMIC DNA]</scope>
    <source>
        <strain evidence="2 3">DSM 18048</strain>
    </source>
</reference>
<dbReference type="PANTHER" id="PTHR43279:SF1">
    <property type="entry name" value="CATECHOL-2,3-DIOXYGENASE"/>
    <property type="match status" value="1"/>
</dbReference>
<organism evidence="2 3">
    <name type="scientific">Deinococcus yavapaiensis KR-236</name>
    <dbReference type="NCBI Taxonomy" id="694435"/>
    <lineage>
        <taxon>Bacteria</taxon>
        <taxon>Thermotogati</taxon>
        <taxon>Deinococcota</taxon>
        <taxon>Deinococci</taxon>
        <taxon>Deinococcales</taxon>
        <taxon>Deinococcaceae</taxon>
        <taxon>Deinococcus</taxon>
    </lineage>
</organism>
<dbReference type="OrthoDB" id="9792626at2"/>
<proteinExistence type="predicted"/>
<dbReference type="InterPro" id="IPR004360">
    <property type="entry name" value="Glyas_Fos-R_dOase_dom"/>
</dbReference>
<evidence type="ECO:0000313" key="3">
    <source>
        <dbReference type="Proteomes" id="UP000248326"/>
    </source>
</evidence>
<keyword evidence="2" id="KW-0560">Oxidoreductase</keyword>
<dbReference type="Proteomes" id="UP000248326">
    <property type="component" value="Unassembled WGS sequence"/>
</dbReference>
<keyword evidence="3" id="KW-1185">Reference proteome</keyword>
<dbReference type="PANTHER" id="PTHR43279">
    <property type="entry name" value="CATECHOL-2,3-DIOXYGENASE"/>
    <property type="match status" value="1"/>
</dbReference>
<evidence type="ECO:0000259" key="1">
    <source>
        <dbReference type="PROSITE" id="PS51819"/>
    </source>
</evidence>
<keyword evidence="2" id="KW-0223">Dioxygenase</keyword>
<dbReference type="Gene3D" id="3.10.180.10">
    <property type="entry name" value="2,3-Dihydroxybiphenyl 1,2-Dioxygenase, domain 1"/>
    <property type="match status" value="2"/>
</dbReference>
<name>A0A318S582_9DEIO</name>
<comment type="caution">
    <text evidence="2">The sequence shown here is derived from an EMBL/GenBank/DDBJ whole genome shotgun (WGS) entry which is preliminary data.</text>
</comment>
<evidence type="ECO:0000313" key="2">
    <source>
        <dbReference type="EMBL" id="PYE48355.1"/>
    </source>
</evidence>
<dbReference type="InterPro" id="IPR029068">
    <property type="entry name" value="Glyas_Bleomycin-R_OHBP_Dase"/>
</dbReference>
<feature type="domain" description="VOC" evidence="1">
    <location>
        <begin position="19"/>
        <end position="135"/>
    </location>
</feature>
<dbReference type="AlphaFoldDB" id="A0A318S582"/>
<dbReference type="Pfam" id="PF00903">
    <property type="entry name" value="Glyoxalase"/>
    <property type="match status" value="2"/>
</dbReference>
<gene>
    <name evidence="2" type="ORF">DES52_13125</name>
</gene>
<sequence>MTHPTAQAAHAARIDPKLTLGEVALTVHNLSVVTRFYQGVIGLTLLAQDEERAVLGTPDGHPLVTLRRDPHAPTPPSNATGLYHLAIAFPTRPDLARWLKHAAALNLRLGQSDHLTHEAFYFNDPEGNGIEMYTDWPQEQWPFKDGKFTADAAERKAIDIQGLLGTLADDDAGWKGAPIGTRMGHVHLKMSDPRATRAFYESVLGFDIGFDDMGAVFAGAGGYHHHVGNNAWHSAGGPTPPQGALGLRHYVIELSSAQELDAVTARLKNASIAVHETPAGPVVRDAAGNRVLLRSAPSTVESALTALD</sequence>
<accession>A0A318S582</accession>
<dbReference type="GO" id="GO:0051213">
    <property type="term" value="F:dioxygenase activity"/>
    <property type="evidence" value="ECO:0007669"/>
    <property type="project" value="UniProtKB-KW"/>
</dbReference>
<feature type="domain" description="VOC" evidence="1">
    <location>
        <begin position="182"/>
        <end position="307"/>
    </location>
</feature>
<dbReference type="InterPro" id="IPR037523">
    <property type="entry name" value="VOC_core"/>
</dbReference>
<dbReference type="RefSeq" id="WP_110888976.1">
    <property type="nucleotide sequence ID" value="NZ_QJSX01000031.1"/>
</dbReference>
<dbReference type="EMBL" id="QJSX01000031">
    <property type="protein sequence ID" value="PYE48355.1"/>
    <property type="molecule type" value="Genomic_DNA"/>
</dbReference>
<dbReference type="PROSITE" id="PS51819">
    <property type="entry name" value="VOC"/>
    <property type="match status" value="2"/>
</dbReference>